<dbReference type="FunFam" id="3.40.1080.10:FF:000001">
    <property type="entry name" value="Succinyl-coa:3-ketoacid-coenzyme a transferase subunit b"/>
    <property type="match status" value="1"/>
</dbReference>
<dbReference type="Pfam" id="PF01144">
    <property type="entry name" value="CoA_trans"/>
    <property type="match status" value="1"/>
</dbReference>
<organism evidence="7 8">
    <name type="scientific">Halobacillus litoralis</name>
    <dbReference type="NCBI Taxonomy" id="45668"/>
    <lineage>
        <taxon>Bacteria</taxon>
        <taxon>Bacillati</taxon>
        <taxon>Bacillota</taxon>
        <taxon>Bacilli</taxon>
        <taxon>Bacillales</taxon>
        <taxon>Bacillaceae</taxon>
        <taxon>Halobacillus</taxon>
    </lineage>
</organism>
<evidence type="ECO:0000313" key="8">
    <source>
        <dbReference type="Proteomes" id="UP000460949"/>
    </source>
</evidence>
<evidence type="ECO:0000256" key="6">
    <source>
        <dbReference type="ARBA" id="ARBA00081146"/>
    </source>
</evidence>
<dbReference type="PROSITE" id="PS01274">
    <property type="entry name" value="COA_TRANSF_2"/>
    <property type="match status" value="1"/>
</dbReference>
<evidence type="ECO:0000256" key="4">
    <source>
        <dbReference type="ARBA" id="ARBA00072796"/>
    </source>
</evidence>
<protein>
    <recommendedName>
        <fullName evidence="4">Probable succinyl-CoA:3-ketoacid coenzyme A transferase subunit B</fullName>
    </recommendedName>
    <alternativeName>
        <fullName evidence="6">OXCT B</fullName>
    </alternativeName>
    <alternativeName>
        <fullName evidence="5">Succinyl-CoA:3-oxoacid CoA-transferase</fullName>
    </alternativeName>
</protein>
<dbReference type="RefSeq" id="WP_160837514.1">
    <property type="nucleotide sequence ID" value="NZ_WMET01000002.1"/>
</dbReference>
<dbReference type="PANTHER" id="PTHR13707:SF57">
    <property type="entry name" value="SUCCINYL-COA:3-KETOACID COENZYME A TRANSFERASE SUBUNIT B-RELATED"/>
    <property type="match status" value="1"/>
</dbReference>
<gene>
    <name evidence="7" type="ORF">GLW04_12075</name>
</gene>
<dbReference type="AlphaFoldDB" id="A0A845E4P2"/>
<evidence type="ECO:0000256" key="5">
    <source>
        <dbReference type="ARBA" id="ARBA00081138"/>
    </source>
</evidence>
<dbReference type="Gene3D" id="3.40.1080.10">
    <property type="entry name" value="Glutaconate Coenzyme A-transferase"/>
    <property type="match status" value="1"/>
</dbReference>
<reference evidence="7 8" key="1">
    <citation type="submission" date="2019-11" db="EMBL/GenBank/DDBJ databases">
        <title>Genome sequences of 17 halophilic strains isolated from different environments.</title>
        <authorList>
            <person name="Furrow R.E."/>
        </authorList>
    </citation>
    <scope>NUCLEOTIDE SEQUENCE [LARGE SCALE GENOMIC DNA]</scope>
    <source>
        <strain evidence="7 8">22511_23_Filter</strain>
    </source>
</reference>
<comment type="caution">
    <text evidence="7">The sequence shown here is derived from an EMBL/GenBank/DDBJ whole genome shotgun (WGS) entry which is preliminary data.</text>
</comment>
<dbReference type="InterPro" id="IPR037171">
    <property type="entry name" value="NagB/RpiA_transferase-like"/>
</dbReference>
<keyword evidence="2 7" id="KW-0808">Transferase</keyword>
<comment type="similarity">
    <text evidence="1">Belongs to the 3-oxoacid CoA-transferase subunit B family.</text>
</comment>
<accession>A0A845E4P2</accession>
<comment type="subunit">
    <text evidence="3">Heterodimer of a subunit A and a subunit B.</text>
</comment>
<dbReference type="GO" id="GO:0008410">
    <property type="term" value="F:CoA-transferase activity"/>
    <property type="evidence" value="ECO:0007669"/>
    <property type="project" value="InterPro"/>
</dbReference>
<evidence type="ECO:0000313" key="7">
    <source>
        <dbReference type="EMBL" id="MYL20634.1"/>
    </source>
</evidence>
<sequence length="226" mass="24554">MAVEMDKAAVRELIARRAEKEIESGYYVNLGIGMPTMVANYIDYDKDVVLQSENGLLGIGRSPYEEEVDPDLINAGKETVTASIGAAYCDSAESFAMIRGEHLDLAILGGMEVAENGDLANWMIPGKMIKGMGGAMDIVHGSKKVVIIMDHVNKHGDPKILKECRLPLTGKGVVDRIITERAVMDVTEEGLKLIEIAEGWTVDEIKASTEADLIVSDELMTIQSNT</sequence>
<dbReference type="InterPro" id="IPR012791">
    <property type="entry name" value="3-oxoacid_CoA-transf_B"/>
</dbReference>
<dbReference type="PANTHER" id="PTHR13707">
    <property type="entry name" value="KETOACID-COENZYME A TRANSFERASE"/>
    <property type="match status" value="1"/>
</dbReference>
<dbReference type="InterPro" id="IPR004165">
    <property type="entry name" value="CoA_trans_fam_I"/>
</dbReference>
<evidence type="ECO:0000256" key="1">
    <source>
        <dbReference type="ARBA" id="ARBA00007047"/>
    </source>
</evidence>
<evidence type="ECO:0000256" key="3">
    <source>
        <dbReference type="ARBA" id="ARBA00065483"/>
    </source>
</evidence>
<name>A0A845E4P2_9BACI</name>
<dbReference type="SUPFAM" id="SSF100950">
    <property type="entry name" value="NagB/RpiA/CoA transferase-like"/>
    <property type="match status" value="1"/>
</dbReference>
<dbReference type="Proteomes" id="UP000460949">
    <property type="component" value="Unassembled WGS sequence"/>
</dbReference>
<dbReference type="InterPro" id="IPR004164">
    <property type="entry name" value="CoA_transf_AS"/>
</dbReference>
<proteinExistence type="inferred from homology"/>
<dbReference type="NCBIfam" id="TIGR02428">
    <property type="entry name" value="pcaJ_scoB_fam"/>
    <property type="match status" value="1"/>
</dbReference>
<dbReference type="SMART" id="SM00882">
    <property type="entry name" value="CoA_trans"/>
    <property type="match status" value="1"/>
</dbReference>
<evidence type="ECO:0000256" key="2">
    <source>
        <dbReference type="ARBA" id="ARBA00022679"/>
    </source>
</evidence>
<dbReference type="EMBL" id="WMET01000002">
    <property type="protein sequence ID" value="MYL20634.1"/>
    <property type="molecule type" value="Genomic_DNA"/>
</dbReference>